<organism evidence="1 2">
    <name type="scientific">Hyaloscypha hepaticicola</name>
    <dbReference type="NCBI Taxonomy" id="2082293"/>
    <lineage>
        <taxon>Eukaryota</taxon>
        <taxon>Fungi</taxon>
        <taxon>Dikarya</taxon>
        <taxon>Ascomycota</taxon>
        <taxon>Pezizomycotina</taxon>
        <taxon>Leotiomycetes</taxon>
        <taxon>Helotiales</taxon>
        <taxon>Hyaloscyphaceae</taxon>
        <taxon>Hyaloscypha</taxon>
    </lineage>
</organism>
<dbReference type="EMBL" id="KZ613464">
    <property type="protein sequence ID" value="PMD28663.1"/>
    <property type="molecule type" value="Genomic_DNA"/>
</dbReference>
<feature type="non-terminal residue" evidence="1">
    <location>
        <position position="1"/>
    </location>
</feature>
<keyword evidence="2" id="KW-1185">Reference proteome</keyword>
<gene>
    <name evidence="1" type="ORF">NA56DRAFT_714895</name>
</gene>
<evidence type="ECO:0000313" key="2">
    <source>
        <dbReference type="Proteomes" id="UP000235672"/>
    </source>
</evidence>
<reference evidence="1 2" key="1">
    <citation type="submission" date="2016-05" db="EMBL/GenBank/DDBJ databases">
        <title>A degradative enzymes factory behind the ericoid mycorrhizal symbiosis.</title>
        <authorList>
            <consortium name="DOE Joint Genome Institute"/>
            <person name="Martino E."/>
            <person name="Morin E."/>
            <person name="Grelet G."/>
            <person name="Kuo A."/>
            <person name="Kohler A."/>
            <person name="Daghino S."/>
            <person name="Barry K."/>
            <person name="Choi C."/>
            <person name="Cichocki N."/>
            <person name="Clum A."/>
            <person name="Copeland A."/>
            <person name="Hainaut M."/>
            <person name="Haridas S."/>
            <person name="Labutti K."/>
            <person name="Lindquist E."/>
            <person name="Lipzen A."/>
            <person name="Khouja H.-R."/>
            <person name="Murat C."/>
            <person name="Ohm R."/>
            <person name="Olson A."/>
            <person name="Spatafora J."/>
            <person name="Veneault-Fourrey C."/>
            <person name="Henrissat B."/>
            <person name="Grigoriev I."/>
            <person name="Martin F."/>
            <person name="Perotto S."/>
        </authorList>
    </citation>
    <scope>NUCLEOTIDE SEQUENCE [LARGE SCALE GENOMIC DNA]</scope>
    <source>
        <strain evidence="1 2">UAMH 7357</strain>
    </source>
</reference>
<sequence length="369" mass="42004">QRYDNFSSHLLDKPQIAFTSSSSFLSLQLSSYLFYYHAIVAGFIMEFKTPRVLLSEKKRPSQFPKTSTLPSKTKALIQQPKAKPNLTESLSKIRYRFLGRKSTSFRLFPLLPQELQILIIVFALRDGGEVIIAKPDPKGEPGWGTTPHCFLSVNQIFRQQTQLLRPKAFALVEKPLSGAEAATASPEGLAHVRSFFLGLHGTVATPAHMDFDFKLDTLAISSRLLWATLAKANVPDLKRLDSIVISWVDYAGFPQLIDYICRRYPNIREIGLIHQSLLDRGHSRTRKGKVRYIITSGPFLCSEIQMKESLEWEFSEQASKHPGTKVPKVVSLRVARNSEKIFPTVIDVLGRFRDALIFDWIRTHHHHHR</sequence>
<evidence type="ECO:0000313" key="1">
    <source>
        <dbReference type="EMBL" id="PMD28663.1"/>
    </source>
</evidence>
<dbReference type="OrthoDB" id="10630099at2759"/>
<accession>A0A2J6QQX9</accession>
<protein>
    <submittedName>
        <fullName evidence="1">Uncharacterized protein</fullName>
    </submittedName>
</protein>
<dbReference type="Proteomes" id="UP000235672">
    <property type="component" value="Unassembled WGS sequence"/>
</dbReference>
<dbReference type="AlphaFoldDB" id="A0A2J6QQX9"/>
<name>A0A2J6QQX9_9HELO</name>
<proteinExistence type="predicted"/>